<dbReference type="AlphaFoldDB" id="A0A940MBZ6"/>
<dbReference type="Pfam" id="PF14310">
    <property type="entry name" value="Fn3-like"/>
    <property type="match status" value="1"/>
</dbReference>
<reference evidence="6" key="1">
    <citation type="submission" date="2021-03" db="EMBL/GenBank/DDBJ databases">
        <title>Whole genome sequence of Streptomyces bomunensis MMS17-BM035.</title>
        <authorList>
            <person name="Lee J.H."/>
        </authorList>
    </citation>
    <scope>NUCLEOTIDE SEQUENCE</scope>
    <source>
        <strain evidence="6">MMS17-BM035</strain>
    </source>
</reference>
<dbReference type="InterPro" id="IPR018905">
    <property type="entry name" value="A-galactase_NEW3"/>
</dbReference>
<dbReference type="InterPro" id="IPR001764">
    <property type="entry name" value="Glyco_hydro_3_N"/>
</dbReference>
<dbReference type="Pfam" id="PF07691">
    <property type="entry name" value="PA14"/>
    <property type="match status" value="1"/>
</dbReference>
<dbReference type="Gene3D" id="3.20.20.300">
    <property type="entry name" value="Glycoside hydrolase, family 3, N-terminal domain"/>
    <property type="match status" value="1"/>
</dbReference>
<comment type="similarity">
    <text evidence="1">Belongs to the glycosyl hydrolase 3 family.</text>
</comment>
<dbReference type="Pfam" id="PF01915">
    <property type="entry name" value="Glyco_hydro_3_C"/>
    <property type="match status" value="1"/>
</dbReference>
<dbReference type="InterPro" id="IPR002772">
    <property type="entry name" value="Glyco_hydro_3_C"/>
</dbReference>
<keyword evidence="2 6" id="KW-0378">Hydrolase</keyword>
<dbReference type="Gene3D" id="2.60.40.10">
    <property type="entry name" value="Immunoglobulins"/>
    <property type="match status" value="2"/>
</dbReference>
<comment type="caution">
    <text evidence="6">The sequence shown here is derived from an EMBL/GenBank/DDBJ whole genome shotgun (WGS) entry which is preliminary data.</text>
</comment>
<dbReference type="Pfam" id="PF00933">
    <property type="entry name" value="Glyco_hydro_3"/>
    <property type="match status" value="1"/>
</dbReference>
<comment type="function">
    <text evidence="3">Catalyzes the hydrolysis of a non-reducing terminal alpha-L-arabinopyranosidic linkage in ginsenoside Rb2 (alpha-L-arabinopyranosyl-(1-&gt;6)-alpha-D-glucopyranosyl) to release alpha-D-glucopyranosyl (Rd). It is not able to hydrolyze alpha-L-arabinofuranosyl-(1-&gt;6)-alpha-D-glucopyranosyl (Rc).</text>
</comment>
<name>A0A940MBZ6_9ACTN</name>
<dbReference type="SMART" id="SM01217">
    <property type="entry name" value="Fn3_like"/>
    <property type="match status" value="1"/>
</dbReference>
<evidence type="ECO:0000256" key="2">
    <source>
        <dbReference type="ARBA" id="ARBA00022801"/>
    </source>
</evidence>
<dbReference type="PANTHER" id="PTHR42715">
    <property type="entry name" value="BETA-GLUCOSIDASE"/>
    <property type="match status" value="1"/>
</dbReference>
<dbReference type="Gene3D" id="3.40.50.1700">
    <property type="entry name" value="Glycoside hydrolase family 3 C-terminal domain"/>
    <property type="match status" value="1"/>
</dbReference>
<dbReference type="GO" id="GO:0005975">
    <property type="term" value="P:carbohydrate metabolic process"/>
    <property type="evidence" value="ECO:0007669"/>
    <property type="project" value="InterPro"/>
</dbReference>
<evidence type="ECO:0000256" key="4">
    <source>
        <dbReference type="ARBA" id="ARBA00074219"/>
    </source>
</evidence>
<sequence length="1139" mass="119044">MGTLTVLASVVAAGPSASAQQATGPSCPWVSSGAPIAQRVDQLLSKMTLADKVHELHGDNSAAYAGTVPAIPRLCIPALTLDDSPSGVGHGMTGVTQLPSAVSLASTWDTGLSKRYGDVIGSEQWGKGNEVDLGPTVNIVRDPRWGRAFETYGEDPYLAGQIGAGDVKGIQNTGEMAQLKHLAVYNQETNRNNSTDDAIIDQRVEQEMYLSQFDSVIKQADPASVMCSYSFINGTNACQDPYTLSQVLRDQWHYKGFVTSDWGGTHSTVPAAEAGLNMQMPDGGYYGAALEQAVSDGQVSTATIDKLVKPILTEMFRFHLFTDPPTGTPSSVVTTPAHQEVGQRVAEDGTVLLKNSGHVLPLSPTRKSSIAVIGDDAGTDAMTTGGGSAAVAADSVVTPYQGIASRAGKNVTVRYAQGNSSYGGLPVVPSNVLAPSSGSGSGLTAQYYRGTTASGTPIAHQDVPQVDFNWNGGSPAAGVPTSQWSAKYTGTITAPTTGSYTFSLTSDDGSRLSINGKQIIDNWRDQGGNTETGTVTLTAGEPVSIEVDYYQGGGGSLLHLGWQPPGGPGDLLQQAVQTAKSSDVAVVFASNFEGEGSDLPNIDLPADENKLISAVAAANPNTIVVLNTGSAVTMPWLDSVKGVFEAWYPGQNDGDAIASLLFGDVNPSGKLPVTFPKSLSDVPASTPAQWPGVGGKVQYSEGLNVGYRWYDAKNIDPLFAFGSGLSYTTFRFSHLRIGPQQTSSLGTVRAKVDVQNTGRRSGADVVQLYVGDPAKTGEPPAQLKRFEKVDLRPGQTKQISFTVPAKDFATWNDTTHNWQVADGTYRLMVGDSSTHLPERGTVRVTRSYGSQGVSLHAPTIVAPGTRSRVTATFTNDADVPVRQVAIAPHAPKGWTVTPSRATERVVAPHSKAKINFTLTPPASAKSGSYSLTADASFQEQRVGHGKVTQDHQTLQVPYSSWDKAYDNVGVSDDSDPGAADFDGSGDSYSAQRLAAAGITPGATVTSGKASFTWPKAAAGRPDNIATQNQVIAMSGSGSKLNLLGAGAPGNQSGDITITYTDGATSTAPVTLADWWANSPAAGDTLVTTTTWNQPPSGGQGPHDVSLYATSVPLTPGKTVAYVSLPDLPGLHLFAASVGR</sequence>
<dbReference type="InterPro" id="IPR011658">
    <property type="entry name" value="PA14_dom"/>
</dbReference>
<dbReference type="EMBL" id="JAGIQL010000017">
    <property type="protein sequence ID" value="MBP0457220.1"/>
    <property type="molecule type" value="Genomic_DNA"/>
</dbReference>
<organism evidence="6 7">
    <name type="scientific">Streptomyces montanisoli</name>
    <dbReference type="NCBI Taxonomy" id="2798581"/>
    <lineage>
        <taxon>Bacteria</taxon>
        <taxon>Bacillati</taxon>
        <taxon>Actinomycetota</taxon>
        <taxon>Actinomycetes</taxon>
        <taxon>Kitasatosporales</taxon>
        <taxon>Streptomycetaceae</taxon>
        <taxon>Streptomyces</taxon>
    </lineage>
</organism>
<evidence type="ECO:0000256" key="1">
    <source>
        <dbReference type="ARBA" id="ARBA00005336"/>
    </source>
</evidence>
<dbReference type="PANTHER" id="PTHR42715:SF10">
    <property type="entry name" value="BETA-GLUCOSIDASE"/>
    <property type="match status" value="1"/>
</dbReference>
<dbReference type="PROSITE" id="PS51820">
    <property type="entry name" value="PA14"/>
    <property type="match status" value="1"/>
</dbReference>
<keyword evidence="7" id="KW-1185">Reference proteome</keyword>
<dbReference type="InterPro" id="IPR037524">
    <property type="entry name" value="PA14/GLEYA"/>
</dbReference>
<dbReference type="InterPro" id="IPR050288">
    <property type="entry name" value="Cellulose_deg_GH3"/>
</dbReference>
<dbReference type="GO" id="GO:0008422">
    <property type="term" value="F:beta-glucosidase activity"/>
    <property type="evidence" value="ECO:0007669"/>
    <property type="project" value="UniProtKB-ARBA"/>
</dbReference>
<accession>A0A940MBZ6</accession>
<evidence type="ECO:0000256" key="3">
    <source>
        <dbReference type="ARBA" id="ARBA00058905"/>
    </source>
</evidence>
<dbReference type="PRINTS" id="PR00133">
    <property type="entry name" value="GLHYDRLASE3"/>
</dbReference>
<evidence type="ECO:0000259" key="5">
    <source>
        <dbReference type="PROSITE" id="PS51820"/>
    </source>
</evidence>
<proteinExistence type="inferred from homology"/>
<dbReference type="InterPro" id="IPR026891">
    <property type="entry name" value="Fn3-like"/>
</dbReference>
<feature type="domain" description="PA14" evidence="5">
    <location>
        <begin position="438"/>
        <end position="576"/>
    </location>
</feature>
<dbReference type="InterPro" id="IPR036881">
    <property type="entry name" value="Glyco_hydro_3_C_sf"/>
</dbReference>
<evidence type="ECO:0000313" key="6">
    <source>
        <dbReference type="EMBL" id="MBP0457220.1"/>
    </source>
</evidence>
<dbReference type="Gene3D" id="2.60.120.260">
    <property type="entry name" value="Galactose-binding domain-like"/>
    <property type="match status" value="1"/>
</dbReference>
<dbReference type="InterPro" id="IPR036962">
    <property type="entry name" value="Glyco_hydro_3_N_sf"/>
</dbReference>
<gene>
    <name evidence="6" type="ORF">JFN87_06855</name>
</gene>
<evidence type="ECO:0000313" key="7">
    <source>
        <dbReference type="Proteomes" id="UP000670475"/>
    </source>
</evidence>
<dbReference type="SUPFAM" id="SSF51445">
    <property type="entry name" value="(Trans)glycosidases"/>
    <property type="match status" value="1"/>
</dbReference>
<dbReference type="InterPro" id="IPR013783">
    <property type="entry name" value="Ig-like_fold"/>
</dbReference>
<dbReference type="SMART" id="SM00758">
    <property type="entry name" value="PA14"/>
    <property type="match status" value="1"/>
</dbReference>
<dbReference type="Proteomes" id="UP000670475">
    <property type="component" value="Unassembled WGS sequence"/>
</dbReference>
<protein>
    <recommendedName>
        <fullName evidence="4">Exo-alpha-(1-&gt;6)-L-arabinopyranosidase</fullName>
    </recommendedName>
</protein>
<dbReference type="FunFam" id="2.60.40.10:FF:000495">
    <property type="entry name" value="Periplasmic beta-glucosidase"/>
    <property type="match status" value="1"/>
</dbReference>
<dbReference type="RefSeq" id="WP_209338991.1">
    <property type="nucleotide sequence ID" value="NZ_JAGIQL010000017.1"/>
</dbReference>
<dbReference type="SUPFAM" id="SSF52279">
    <property type="entry name" value="Beta-D-glucan exohydrolase, C-terminal domain"/>
    <property type="match status" value="1"/>
</dbReference>
<dbReference type="Pfam" id="PF10633">
    <property type="entry name" value="NPCBM_assoc"/>
    <property type="match status" value="1"/>
</dbReference>
<dbReference type="InterPro" id="IPR017853">
    <property type="entry name" value="GH"/>
</dbReference>